<dbReference type="SUPFAM" id="SSF51261">
    <property type="entry name" value="Duplicated hybrid motif"/>
    <property type="match status" value="1"/>
</dbReference>
<comment type="caution">
    <text evidence="5">The sequence shown here is derived from an EMBL/GenBank/DDBJ whole genome shotgun (WGS) entry which is preliminary data.</text>
</comment>
<evidence type="ECO:0000313" key="5">
    <source>
        <dbReference type="EMBL" id="GAA4074839.1"/>
    </source>
</evidence>
<feature type="transmembrane region" description="Helical" evidence="3">
    <location>
        <begin position="146"/>
        <end position="164"/>
    </location>
</feature>
<dbReference type="InterPro" id="IPR011055">
    <property type="entry name" value="Dup_hybrid_motif"/>
</dbReference>
<dbReference type="Gene3D" id="2.70.70.10">
    <property type="entry name" value="Glucose Permease (Domain IIA)"/>
    <property type="match status" value="1"/>
</dbReference>
<dbReference type="InterPro" id="IPR050570">
    <property type="entry name" value="Cell_wall_metabolism_enzyme"/>
</dbReference>
<dbReference type="EMBL" id="BAAAZG010000020">
    <property type="protein sequence ID" value="GAA4074839.1"/>
    <property type="molecule type" value="Genomic_DNA"/>
</dbReference>
<name>A0ABP7VUG0_9ACTN</name>
<feature type="compositionally biased region" description="Pro residues" evidence="2">
    <location>
        <begin position="119"/>
        <end position="131"/>
    </location>
</feature>
<dbReference type="PANTHER" id="PTHR21666">
    <property type="entry name" value="PEPTIDASE-RELATED"/>
    <property type="match status" value="1"/>
</dbReference>
<evidence type="ECO:0000313" key="6">
    <source>
        <dbReference type="Proteomes" id="UP001500683"/>
    </source>
</evidence>
<keyword evidence="3" id="KW-0472">Membrane</keyword>
<evidence type="ECO:0000259" key="4">
    <source>
        <dbReference type="Pfam" id="PF01551"/>
    </source>
</evidence>
<feature type="domain" description="M23ase beta-sheet core" evidence="4">
    <location>
        <begin position="12"/>
        <end position="104"/>
    </location>
</feature>
<keyword evidence="1" id="KW-0732">Signal</keyword>
<protein>
    <recommendedName>
        <fullName evidence="4">M23ase beta-sheet core domain-containing protein</fullName>
    </recommendedName>
</protein>
<keyword evidence="3" id="KW-0812">Transmembrane</keyword>
<gene>
    <name evidence="5" type="ORF">GCM10022214_34760</name>
</gene>
<feature type="region of interest" description="Disordered" evidence="2">
    <location>
        <begin position="168"/>
        <end position="193"/>
    </location>
</feature>
<reference evidence="6" key="1">
    <citation type="journal article" date="2019" name="Int. J. Syst. Evol. Microbiol.">
        <title>The Global Catalogue of Microorganisms (GCM) 10K type strain sequencing project: providing services to taxonomists for standard genome sequencing and annotation.</title>
        <authorList>
            <consortium name="The Broad Institute Genomics Platform"/>
            <consortium name="The Broad Institute Genome Sequencing Center for Infectious Disease"/>
            <person name="Wu L."/>
            <person name="Ma J."/>
        </authorList>
    </citation>
    <scope>NUCLEOTIDE SEQUENCE [LARGE SCALE GENOMIC DNA]</scope>
    <source>
        <strain evidence="6">JCM 16702</strain>
    </source>
</reference>
<dbReference type="InterPro" id="IPR016047">
    <property type="entry name" value="M23ase_b-sheet_dom"/>
</dbReference>
<feature type="region of interest" description="Disordered" evidence="2">
    <location>
        <begin position="118"/>
        <end position="143"/>
    </location>
</feature>
<keyword evidence="6" id="KW-1185">Reference proteome</keyword>
<dbReference type="Pfam" id="PF01551">
    <property type="entry name" value="Peptidase_M23"/>
    <property type="match status" value="1"/>
</dbReference>
<accession>A0ABP7VUG0</accession>
<evidence type="ECO:0000256" key="3">
    <source>
        <dbReference type="SAM" id="Phobius"/>
    </source>
</evidence>
<dbReference type="CDD" id="cd12797">
    <property type="entry name" value="M23_peptidase"/>
    <property type="match status" value="1"/>
</dbReference>
<dbReference type="PANTHER" id="PTHR21666:SF289">
    <property type="entry name" value="L-ALA--D-GLU ENDOPEPTIDASE"/>
    <property type="match status" value="1"/>
</dbReference>
<organism evidence="5 6">
    <name type="scientific">Actinomadura miaoliensis</name>
    <dbReference type="NCBI Taxonomy" id="430685"/>
    <lineage>
        <taxon>Bacteria</taxon>
        <taxon>Bacillati</taxon>
        <taxon>Actinomycetota</taxon>
        <taxon>Actinomycetes</taxon>
        <taxon>Streptosporangiales</taxon>
        <taxon>Thermomonosporaceae</taxon>
        <taxon>Actinomadura</taxon>
    </lineage>
</organism>
<evidence type="ECO:0000256" key="2">
    <source>
        <dbReference type="SAM" id="MobiDB-lite"/>
    </source>
</evidence>
<evidence type="ECO:0000256" key="1">
    <source>
        <dbReference type="ARBA" id="ARBA00022729"/>
    </source>
</evidence>
<sequence length="193" mass="20969">MFSPPASPWGAGHRGVDLAARPGEPVYASAAGHVSYAGRLAGQGIVAVTHGALRTTYLPVRPAVRRGRQVNPGTRIGTVEATWPHCPTTCLHWGLIHGSVYLDPLRLVRPKVRLLPYWEPRPQPKPSPPPRTTASPGMDLRDATTAGGGALVGMLLAFLLSLAWRHGRSRSSTRRPPPGVIDLTRERRQRRAR</sequence>
<proteinExistence type="predicted"/>
<dbReference type="Proteomes" id="UP001500683">
    <property type="component" value="Unassembled WGS sequence"/>
</dbReference>
<keyword evidence="3" id="KW-1133">Transmembrane helix</keyword>